<accession>A0A395J602</accession>
<comment type="caution">
    <text evidence="1">The sequence shown here is derived from an EMBL/GenBank/DDBJ whole genome shotgun (WGS) entry which is preliminary data.</text>
</comment>
<protein>
    <submittedName>
        <fullName evidence="1">Uncharacterized protein</fullName>
    </submittedName>
</protein>
<evidence type="ECO:0000313" key="2">
    <source>
        <dbReference type="Proteomes" id="UP000249056"/>
    </source>
</evidence>
<dbReference type="EMBL" id="QKRW01000008">
    <property type="protein sequence ID" value="RAL66089.1"/>
    <property type="molecule type" value="Genomic_DNA"/>
</dbReference>
<dbReference type="AlphaFoldDB" id="A0A395J602"/>
<evidence type="ECO:0000313" key="1">
    <source>
        <dbReference type="EMBL" id="RAL66089.1"/>
    </source>
</evidence>
<gene>
    <name evidence="1" type="ORF">DID88_005748</name>
</gene>
<dbReference type="Proteomes" id="UP000249056">
    <property type="component" value="Unassembled WGS sequence"/>
</dbReference>
<reference evidence="1 2" key="1">
    <citation type="submission" date="2018-06" db="EMBL/GenBank/DDBJ databases">
        <title>Genome Sequence of the Brown Rot Fungal Pathogen Monilinia fructigena.</title>
        <authorList>
            <person name="Landi L."/>
            <person name="De Miccolis Angelini R.M."/>
            <person name="Pollastro S."/>
            <person name="Abate D."/>
            <person name="Faretra F."/>
            <person name="Romanazzi G."/>
        </authorList>
    </citation>
    <scope>NUCLEOTIDE SEQUENCE [LARGE SCALE GENOMIC DNA]</scope>
    <source>
        <strain evidence="1 2">Mfrg269</strain>
    </source>
</reference>
<proteinExistence type="predicted"/>
<keyword evidence="2" id="KW-1185">Reference proteome</keyword>
<organism evidence="1 2">
    <name type="scientific">Monilinia fructigena</name>
    <dbReference type="NCBI Taxonomy" id="38457"/>
    <lineage>
        <taxon>Eukaryota</taxon>
        <taxon>Fungi</taxon>
        <taxon>Dikarya</taxon>
        <taxon>Ascomycota</taxon>
        <taxon>Pezizomycotina</taxon>
        <taxon>Leotiomycetes</taxon>
        <taxon>Helotiales</taxon>
        <taxon>Sclerotiniaceae</taxon>
        <taxon>Monilinia</taxon>
    </lineage>
</organism>
<sequence length="98" mass="10948">MLTNQTDLRPLNGTFKDEYQYCRQVISTTESPNYDCQAEADSQINCSARSKLDGTRLVIIYLVDRSGPSVSSFVLKCFCSGVGLIKSMFKNRKSSSAY</sequence>
<name>A0A395J602_9HELO</name>